<dbReference type="PANTHER" id="PTHR10412:SF10">
    <property type="entry name" value="GLYCOSYL HYDROLASE FAMILY 63 C-TERMINAL DOMAIN-CONTAINING PROTEIN"/>
    <property type="match status" value="1"/>
</dbReference>
<dbReference type="Gene3D" id="1.50.10.10">
    <property type="match status" value="1"/>
</dbReference>
<dbReference type="Pfam" id="PF22422">
    <property type="entry name" value="MGH1-like_GH"/>
    <property type="match status" value="2"/>
</dbReference>
<feature type="domain" description="Mannosylglycerate hydrolase MGH1-like glycoside hydrolase" evidence="2">
    <location>
        <begin position="443"/>
        <end position="673"/>
    </location>
</feature>
<accession>B9XDS2</accession>
<dbReference type="GO" id="GO:0009311">
    <property type="term" value="P:oligosaccharide metabolic process"/>
    <property type="evidence" value="ECO:0007669"/>
    <property type="project" value="InterPro"/>
</dbReference>
<name>B9XDS2_PEDPL</name>
<comment type="caution">
    <text evidence="3">The sequence shown here is derived from an EMBL/GenBank/DDBJ whole genome shotgun (WGS) entry which is preliminary data.</text>
</comment>
<dbReference type="Proteomes" id="UP000003688">
    <property type="component" value="Unassembled WGS sequence"/>
</dbReference>
<dbReference type="STRING" id="320771.Cflav_PD6495"/>
<proteinExistence type="predicted"/>
<dbReference type="GO" id="GO:0004573">
    <property type="term" value="F:Glc3Man9GlcNAc2 oligosaccharide glucosidase activity"/>
    <property type="evidence" value="ECO:0007669"/>
    <property type="project" value="InterPro"/>
</dbReference>
<sequence>MGTSNGKPKEGLVPKGAERIRLDEDEARTKNWKRWGPYLSERQWGTVREDYSADGNCWDYFPHDHARSRAYRWGEDGILGITDRECRICFALAMWNGRDPILKERLFGLTNAQGNHGEDVKEEYFYLDSSPTHTYMKGLYKYPQAEFPYAQLLEENRRRTRDEPEYELVDTGVFQENRYFDVLVEYAKNTPNDMLIRVTVINRGPDKATLHLLPTLWFRNTWVWGCTHEGCSLKPRIGLERENLLMLNHETLRDYFFEIGPHPKGGTPPILFTDNETNLQKLYGVENLGSYVKDAFHEYVIEGRKEAINPKHYGTKAAPHYVLELGPGESQTIKLRLYAEEETPSPEARESFDEIFTTRIRETEEFYNSIVQPKLTPSERNVVRQGYAGLLWTKQFYQYIVEDWLNGDPHFPSPPESRKNGRNSTWAHVYSRDVLSMPDNWEYPWFAAWDLAFHMVPFAKLDGRFAKDQLVLLLREWYMHPNGQIPAYEFAFSDVNPPVHAWAAWRVYKITGRKGQRDRDFLESMFQKLLLNFTWWVNRKDPDGKNLFAGGFLGLDNIGVFDRSQPLPEGGSLRQADGTAWMAFYCLTMLAIALELARDGERIYTAYEDMASKFLEHFVQIADAMNSLGGSGLWDEEDGFYYDQIKINGEIIPLRSRSLVGVLPLIAVEVLEEKAVKSLPGFYKRFQWFQNYRKDLGRQISHCEINLTNSHHHYLLAIPSRERLIRTLRYVLDESEFLSPHGVRSVSKFHCDHPYVFEAGGLRHVVDYVPGDSNTCLFGGNSNWRGPVWFPINYLLIEALERYHHFYGNNFRVEYPTGSGVLLNLKEIAQELAARMAKIFIPDEHGHRAWYGNDLRFQEDPHWRDLVLFHEYFHGDTGKGLGANHQTGWTALSVRMVEELARRRG</sequence>
<dbReference type="InterPro" id="IPR004888">
    <property type="entry name" value="Glycoside_hydrolase_63"/>
</dbReference>
<gene>
    <name evidence="3" type="ORF">Cflav_PD6495</name>
</gene>
<dbReference type="RefSeq" id="WP_007413970.1">
    <property type="nucleotide sequence ID" value="NZ_ABOX02000006.1"/>
</dbReference>
<protein>
    <recommendedName>
        <fullName evidence="2">Mannosylglycerate hydrolase MGH1-like glycoside hydrolase domain-containing protein</fullName>
    </recommendedName>
</protein>
<evidence type="ECO:0000313" key="4">
    <source>
        <dbReference type="Proteomes" id="UP000003688"/>
    </source>
</evidence>
<feature type="region of interest" description="Disordered" evidence="1">
    <location>
        <begin position="1"/>
        <end position="20"/>
    </location>
</feature>
<evidence type="ECO:0000256" key="1">
    <source>
        <dbReference type="SAM" id="MobiDB-lite"/>
    </source>
</evidence>
<feature type="domain" description="Mannosylglycerate hydrolase MGH1-like glycoside hydrolase" evidence="2">
    <location>
        <begin position="716"/>
        <end position="887"/>
    </location>
</feature>
<feature type="compositionally biased region" description="Basic and acidic residues" evidence="1">
    <location>
        <begin position="7"/>
        <end position="20"/>
    </location>
</feature>
<dbReference type="AlphaFoldDB" id="B9XDS2"/>
<reference evidence="3 4" key="1">
    <citation type="journal article" date="2011" name="J. Bacteriol.">
        <title>Genome sequence of 'Pedosphaera parvula' Ellin514, an aerobic Verrucomicrobial isolate from pasture soil.</title>
        <authorList>
            <person name="Kant R."/>
            <person name="van Passel M.W."/>
            <person name="Sangwan P."/>
            <person name="Palva A."/>
            <person name="Lucas S."/>
            <person name="Copeland A."/>
            <person name="Lapidus A."/>
            <person name="Glavina Del Rio T."/>
            <person name="Dalin E."/>
            <person name="Tice H."/>
            <person name="Bruce D."/>
            <person name="Goodwin L."/>
            <person name="Pitluck S."/>
            <person name="Chertkov O."/>
            <person name="Larimer F.W."/>
            <person name="Land M.L."/>
            <person name="Hauser L."/>
            <person name="Brettin T.S."/>
            <person name="Detter J.C."/>
            <person name="Han S."/>
            <person name="de Vos W.M."/>
            <person name="Janssen P.H."/>
            <person name="Smidt H."/>
        </authorList>
    </citation>
    <scope>NUCLEOTIDE SEQUENCE [LARGE SCALE GENOMIC DNA]</scope>
    <source>
        <strain evidence="3 4">Ellin514</strain>
    </source>
</reference>
<dbReference type="SUPFAM" id="SSF48208">
    <property type="entry name" value="Six-hairpin glycosidases"/>
    <property type="match status" value="1"/>
</dbReference>
<dbReference type="InterPro" id="IPR054491">
    <property type="entry name" value="MGH1-like_GH"/>
</dbReference>
<evidence type="ECO:0000259" key="2">
    <source>
        <dbReference type="Pfam" id="PF22422"/>
    </source>
</evidence>
<evidence type="ECO:0000313" key="3">
    <source>
        <dbReference type="EMBL" id="EEF62218.1"/>
    </source>
</evidence>
<dbReference type="EMBL" id="ABOX02000006">
    <property type="protein sequence ID" value="EEF62218.1"/>
    <property type="molecule type" value="Genomic_DNA"/>
</dbReference>
<dbReference type="OrthoDB" id="9798687at2"/>
<dbReference type="InterPro" id="IPR012341">
    <property type="entry name" value="6hp_glycosidase-like_sf"/>
</dbReference>
<organism evidence="3 4">
    <name type="scientific">Pedosphaera parvula (strain Ellin514)</name>
    <dbReference type="NCBI Taxonomy" id="320771"/>
    <lineage>
        <taxon>Bacteria</taxon>
        <taxon>Pseudomonadati</taxon>
        <taxon>Verrucomicrobiota</taxon>
        <taxon>Pedosphaerae</taxon>
        <taxon>Pedosphaerales</taxon>
        <taxon>Pedosphaeraceae</taxon>
        <taxon>Pedosphaera</taxon>
    </lineage>
</organism>
<dbReference type="PANTHER" id="PTHR10412">
    <property type="entry name" value="MANNOSYL-OLIGOSACCHARIDE GLUCOSIDASE"/>
    <property type="match status" value="1"/>
</dbReference>
<keyword evidence="4" id="KW-1185">Reference proteome</keyword>
<dbReference type="InterPro" id="IPR008928">
    <property type="entry name" value="6-hairpin_glycosidase_sf"/>
</dbReference>